<keyword evidence="7 8" id="KW-0472">Membrane</keyword>
<protein>
    <submittedName>
        <fullName evidence="9">AEC family transporter</fullName>
    </submittedName>
</protein>
<feature type="transmembrane region" description="Helical" evidence="8">
    <location>
        <begin position="37"/>
        <end position="55"/>
    </location>
</feature>
<evidence type="ECO:0000256" key="5">
    <source>
        <dbReference type="ARBA" id="ARBA00022692"/>
    </source>
</evidence>
<evidence type="ECO:0000313" key="10">
    <source>
        <dbReference type="Proteomes" id="UP001652442"/>
    </source>
</evidence>
<dbReference type="EMBL" id="JAOQJQ010000004">
    <property type="protein sequence ID" value="MCU6762722.1"/>
    <property type="molecule type" value="Genomic_DNA"/>
</dbReference>
<keyword evidence="5 8" id="KW-0812">Transmembrane</keyword>
<dbReference type="PANTHER" id="PTHR36838">
    <property type="entry name" value="AUXIN EFFLUX CARRIER FAMILY PROTEIN"/>
    <property type="match status" value="1"/>
</dbReference>
<dbReference type="Pfam" id="PF03547">
    <property type="entry name" value="Mem_trans"/>
    <property type="match status" value="1"/>
</dbReference>
<keyword evidence="6 8" id="KW-1133">Transmembrane helix</keyword>
<feature type="transmembrane region" description="Helical" evidence="8">
    <location>
        <begin position="97"/>
        <end position="115"/>
    </location>
</feature>
<evidence type="ECO:0000256" key="6">
    <source>
        <dbReference type="ARBA" id="ARBA00022989"/>
    </source>
</evidence>
<evidence type="ECO:0000256" key="8">
    <source>
        <dbReference type="SAM" id="Phobius"/>
    </source>
</evidence>
<keyword evidence="3" id="KW-0813">Transport</keyword>
<feature type="transmembrane region" description="Helical" evidence="8">
    <location>
        <begin position="121"/>
        <end position="144"/>
    </location>
</feature>
<dbReference type="Proteomes" id="UP001652442">
    <property type="component" value="Unassembled WGS sequence"/>
</dbReference>
<feature type="transmembrane region" description="Helical" evidence="8">
    <location>
        <begin position="227"/>
        <end position="245"/>
    </location>
</feature>
<dbReference type="InterPro" id="IPR004776">
    <property type="entry name" value="Mem_transp_PIN-like"/>
</dbReference>
<evidence type="ECO:0000313" key="9">
    <source>
        <dbReference type="EMBL" id="MCU6762722.1"/>
    </source>
</evidence>
<comment type="subcellular location">
    <subcellularLocation>
        <location evidence="1">Cell membrane</location>
        <topology evidence="1">Multi-pass membrane protein</topology>
    </subcellularLocation>
</comment>
<accession>A0ABT2TM56</accession>
<feature type="transmembrane region" description="Helical" evidence="8">
    <location>
        <begin position="281"/>
        <end position="304"/>
    </location>
</feature>
<evidence type="ECO:0000256" key="4">
    <source>
        <dbReference type="ARBA" id="ARBA00022475"/>
    </source>
</evidence>
<dbReference type="RefSeq" id="WP_158425429.1">
    <property type="nucleotide sequence ID" value="NZ_JAOQJQ010000004.1"/>
</dbReference>
<name>A0ABT2TM56_9FIRM</name>
<comment type="similarity">
    <text evidence="2">Belongs to the auxin efflux carrier (TC 2.A.69) family.</text>
</comment>
<keyword evidence="4" id="KW-1003">Cell membrane</keyword>
<organism evidence="9 10">
    <name type="scientific">Brotonthovivens ammoniilytica</name>
    <dbReference type="NCBI Taxonomy" id="2981725"/>
    <lineage>
        <taxon>Bacteria</taxon>
        <taxon>Bacillati</taxon>
        <taxon>Bacillota</taxon>
        <taxon>Clostridia</taxon>
        <taxon>Lachnospirales</taxon>
        <taxon>Lachnospiraceae</taxon>
        <taxon>Brotonthovivens</taxon>
    </lineage>
</organism>
<gene>
    <name evidence="9" type="ORF">OCV88_10290</name>
</gene>
<evidence type="ECO:0000256" key="7">
    <source>
        <dbReference type="ARBA" id="ARBA00023136"/>
    </source>
</evidence>
<comment type="caution">
    <text evidence="9">The sequence shown here is derived from an EMBL/GenBank/DDBJ whole genome shotgun (WGS) entry which is preliminary data.</text>
</comment>
<feature type="transmembrane region" description="Helical" evidence="8">
    <location>
        <begin position="156"/>
        <end position="176"/>
    </location>
</feature>
<dbReference type="PANTHER" id="PTHR36838:SF1">
    <property type="entry name" value="SLR1864 PROTEIN"/>
    <property type="match status" value="1"/>
</dbReference>
<feature type="transmembrane region" description="Helical" evidence="8">
    <location>
        <begin position="67"/>
        <end position="90"/>
    </location>
</feature>
<feature type="transmembrane region" description="Helical" evidence="8">
    <location>
        <begin position="251"/>
        <end position="269"/>
    </location>
</feature>
<proteinExistence type="inferred from homology"/>
<reference evidence="9 10" key="1">
    <citation type="journal article" date="2021" name="ISME Commun">
        <title>Automated analysis of genomic sequences facilitates high-throughput and comprehensive description of bacteria.</title>
        <authorList>
            <person name="Hitch T.C.A."/>
        </authorList>
    </citation>
    <scope>NUCLEOTIDE SEQUENCE [LARGE SCALE GENOMIC DNA]</scope>
    <source>
        <strain evidence="9 10">Sanger_109</strain>
    </source>
</reference>
<feature type="transmembrane region" description="Helical" evidence="8">
    <location>
        <begin position="188"/>
        <end position="206"/>
    </location>
</feature>
<dbReference type="Gene3D" id="1.20.1530.20">
    <property type="match status" value="1"/>
</dbReference>
<dbReference type="InterPro" id="IPR038770">
    <property type="entry name" value="Na+/solute_symporter_sf"/>
</dbReference>
<evidence type="ECO:0000256" key="2">
    <source>
        <dbReference type="ARBA" id="ARBA00010145"/>
    </source>
</evidence>
<keyword evidence="10" id="KW-1185">Reference proteome</keyword>
<sequence>MQEAVILLKQLICMFIFMGVGYLLYKKRMISQQGSKELSNLVLYVVLPAVIIHSYCVDRTPDKAAGLGLSFAISALLLVVSMVISMLLFGKRDKIENIGVAFSNCGFMGIPLVRAVMGSEAVFFCSAFVAILLFLQWTYGVYIMTGDKKAISGKNIVTNPILIATVIGVVIFLFQIPLPEVVNTSLSALSELNAPVAMIILGIYLAQADIKTMFTDRTLYWSSFSRLVIIPLVSVGVLCLLPASLNQMKLILLISASAPIGANVAIFAQKEGLDYTRAVKTVCLCTILSIIAMPLIIMLASVLWK</sequence>
<feature type="transmembrane region" description="Helical" evidence="8">
    <location>
        <begin position="6"/>
        <end position="25"/>
    </location>
</feature>
<evidence type="ECO:0000256" key="1">
    <source>
        <dbReference type="ARBA" id="ARBA00004651"/>
    </source>
</evidence>
<evidence type="ECO:0000256" key="3">
    <source>
        <dbReference type="ARBA" id="ARBA00022448"/>
    </source>
</evidence>